<keyword evidence="2" id="KW-1185">Reference proteome</keyword>
<dbReference type="RefSeq" id="WP_253794839.1">
    <property type="nucleotide sequence ID" value="NZ_BAAAUB010000048.1"/>
</dbReference>
<evidence type="ECO:0000313" key="2">
    <source>
        <dbReference type="Proteomes" id="UP001206483"/>
    </source>
</evidence>
<sequence>MARLLVDGGEVVVRLTWWERIVTHHRELRVPLAAVARVAVEPVAWRALRGVPEHGLLVPGAVSVGDRRHPAGRDFVAVRLPRRQPVVCVDLRAPAPYRRIAVGDADAERTAERLRAAVAEQGAAERDTPPP</sequence>
<dbReference type="Proteomes" id="UP001206483">
    <property type="component" value="Unassembled WGS sequence"/>
</dbReference>
<name>A0ABT1IT18_9ACTN</name>
<accession>A0ABT1IT18</accession>
<evidence type="ECO:0000313" key="1">
    <source>
        <dbReference type="EMBL" id="MCP2308262.1"/>
    </source>
</evidence>
<proteinExistence type="predicted"/>
<protein>
    <submittedName>
        <fullName evidence="1">Uncharacterized protein</fullName>
    </submittedName>
</protein>
<comment type="caution">
    <text evidence="1">The sequence shown here is derived from an EMBL/GenBank/DDBJ whole genome shotgun (WGS) entry which is preliminary data.</text>
</comment>
<organism evidence="1 2">
    <name type="scientific">Kitasatospora paracochleata</name>
    <dbReference type="NCBI Taxonomy" id="58354"/>
    <lineage>
        <taxon>Bacteria</taxon>
        <taxon>Bacillati</taxon>
        <taxon>Actinomycetota</taxon>
        <taxon>Actinomycetes</taxon>
        <taxon>Kitasatosporales</taxon>
        <taxon>Streptomycetaceae</taxon>
        <taxon>Kitasatospora</taxon>
    </lineage>
</organism>
<reference evidence="1 2" key="1">
    <citation type="submission" date="2022-06" db="EMBL/GenBank/DDBJ databases">
        <title>Sequencing the genomes of 1000 actinobacteria strains.</title>
        <authorList>
            <person name="Klenk H.-P."/>
        </authorList>
    </citation>
    <scope>NUCLEOTIDE SEQUENCE [LARGE SCALE GENOMIC DNA]</scope>
    <source>
        <strain evidence="1 2">DSM 41656</strain>
    </source>
</reference>
<gene>
    <name evidence="1" type="ORF">FHR36_001386</name>
</gene>
<dbReference type="EMBL" id="JAMZDX010000002">
    <property type="protein sequence ID" value="MCP2308262.1"/>
    <property type="molecule type" value="Genomic_DNA"/>
</dbReference>